<dbReference type="Pfam" id="PF13830">
    <property type="entry name" value="DUF4192"/>
    <property type="match status" value="1"/>
</dbReference>
<feature type="compositionally biased region" description="Low complexity" evidence="1">
    <location>
        <begin position="161"/>
        <end position="174"/>
    </location>
</feature>
<dbReference type="RefSeq" id="WP_065573153.1">
    <property type="nucleotide sequence ID" value="NZ_MAYP01000006.1"/>
</dbReference>
<gene>
    <name evidence="2" type="ORF">M3A82_011170</name>
</gene>
<comment type="caution">
    <text evidence="2">The sequence shown here is derived from an EMBL/GenBank/DDBJ whole genome shotgun (WGS) entry which is preliminary data.</text>
</comment>
<accession>A0AAP3AKV1</accession>
<organism evidence="2 3">
    <name type="scientific">Micrococcus luteus</name>
    <name type="common">Micrococcus lysodeikticus</name>
    <dbReference type="NCBI Taxonomy" id="1270"/>
    <lineage>
        <taxon>Bacteria</taxon>
        <taxon>Bacillati</taxon>
        <taxon>Actinomycetota</taxon>
        <taxon>Actinomycetes</taxon>
        <taxon>Micrococcales</taxon>
        <taxon>Micrococcaceae</taxon>
        <taxon>Micrococcus</taxon>
    </lineage>
</organism>
<dbReference type="EMBL" id="JALXKZ020000042">
    <property type="protein sequence ID" value="MCV7629885.1"/>
    <property type="molecule type" value="Genomic_DNA"/>
</dbReference>
<dbReference type="AlphaFoldDB" id="A0AAP3AKV1"/>
<evidence type="ECO:0000313" key="3">
    <source>
        <dbReference type="Proteomes" id="UP001205867"/>
    </source>
</evidence>
<dbReference type="Proteomes" id="UP001205867">
    <property type="component" value="Unassembled WGS sequence"/>
</dbReference>
<evidence type="ECO:0000313" key="2">
    <source>
        <dbReference type="EMBL" id="MCV7629885.1"/>
    </source>
</evidence>
<proteinExistence type="predicted"/>
<protein>
    <submittedName>
        <fullName evidence="2">DUF4192 domain-containing protein</fullName>
    </submittedName>
</protein>
<reference evidence="2" key="1">
    <citation type="submission" date="2023-06" db="EMBL/GenBank/DDBJ databases">
        <title>lsaBGC provides a comprehensive framework for evolutionary analysis of biosynthetic gene clusters within focal taxa.</title>
        <authorList>
            <person name="Salamzade R."/>
            <person name="Sandstrom S."/>
            <person name="Kalan L.R."/>
        </authorList>
    </citation>
    <scope>NUCLEOTIDE SEQUENCE</scope>
    <source>
        <strain evidence="2">P3-SID899</strain>
    </source>
</reference>
<name>A0AAP3AKV1_MICLU</name>
<dbReference type="InterPro" id="IPR025447">
    <property type="entry name" value="DUF4192"/>
</dbReference>
<feature type="region of interest" description="Disordered" evidence="1">
    <location>
        <begin position="161"/>
        <end position="191"/>
    </location>
</feature>
<feature type="compositionally biased region" description="Basic and acidic residues" evidence="1">
    <location>
        <begin position="175"/>
        <end position="190"/>
    </location>
</feature>
<sequence>MEAPTSLDVPVLPARGPEDLLAYVGHALGRLPEDSLVLLTLRDGRLRAVVRVDLPPEEVDVGAWACAVAEVCRRDAAADATLCLALPGGARATLTRPGWAAALDDALASAGRPLAAAWTCAHGRARPWWGSSIAEEGPLDPRAAPLSLHLMTRGSVWDRAAVPDPVPRRGPAAARPDDARWRPPEQDAPRARRAWLAQWESVLTGTARGRGAPAPAVLGSPLTRPAWRDGLLLHAAAPSGVATGDPGDEERILTAASGRAPAWDRLDALRAGLRALVPVATPAVAAQALALAGWVGWARGRGSDADAHLTAAAALSPDDPFVSVLRRIVAAGCVAGWATDPATAWRPDGGGP</sequence>
<evidence type="ECO:0000256" key="1">
    <source>
        <dbReference type="SAM" id="MobiDB-lite"/>
    </source>
</evidence>